<feature type="domain" description="Reverse transcriptase" evidence="2">
    <location>
        <begin position="66"/>
        <end position="309"/>
    </location>
</feature>
<dbReference type="Proteomes" id="UP000322915">
    <property type="component" value="Unassembled WGS sequence"/>
</dbReference>
<accession>A0ABQ6RNG4</accession>
<dbReference type="PANTHER" id="PTHR34047">
    <property type="entry name" value="NUCLEAR INTRON MATURASE 1, MITOCHONDRIAL-RELATED"/>
    <property type="match status" value="1"/>
</dbReference>
<evidence type="ECO:0000313" key="3">
    <source>
        <dbReference type="EMBL" id="KAA1154379.1"/>
    </source>
</evidence>
<dbReference type="SUPFAM" id="SSF56672">
    <property type="entry name" value="DNA/RNA polymerases"/>
    <property type="match status" value="1"/>
</dbReference>
<dbReference type="EMBL" id="SEUJ01000072">
    <property type="protein sequence ID" value="KAA1154379.1"/>
    <property type="molecule type" value="Genomic_DNA"/>
</dbReference>
<gene>
    <name evidence="5" type="primary">ltrA</name>
    <name evidence="7" type="ORF">EU509_00120</name>
    <name evidence="6" type="ORF">EU509_00125</name>
    <name evidence="5" type="ORF">EU509_00205</name>
    <name evidence="4" type="ORF">EU509_00420</name>
    <name evidence="3" type="ORF">EU509_12885</name>
</gene>
<evidence type="ECO:0000259" key="2">
    <source>
        <dbReference type="PROSITE" id="PS50878"/>
    </source>
</evidence>
<dbReference type="PROSITE" id="PS50878">
    <property type="entry name" value="RT_POL"/>
    <property type="match status" value="1"/>
</dbReference>
<proteinExistence type="inferred from homology"/>
<evidence type="ECO:0000313" key="8">
    <source>
        <dbReference type="Proteomes" id="UP000322915"/>
    </source>
</evidence>
<dbReference type="NCBIfam" id="TIGR04416">
    <property type="entry name" value="group_II_RT_mat"/>
    <property type="match status" value="1"/>
</dbReference>
<evidence type="ECO:0000256" key="1">
    <source>
        <dbReference type="ARBA" id="ARBA00034120"/>
    </source>
</evidence>
<dbReference type="InterPro" id="IPR000477">
    <property type="entry name" value="RT_dom"/>
</dbReference>
<sequence length="429" mass="50550">MTTTLNTLAFKAHTHPKHRFQNLYGLLDAASLYESWGQLNKLASPGIDGITMPKYKSTLIENIERLSQQLKQKSYRVNDIKRIYIPKSNGKERPLGLPTVDDKLVQQSVSQILQSIWEQDFMRNSYGYRPNKSAHQAVHSLTMNLQFKGYGYIVEADIKGFFDNLEHEWLMKMLALRIDDKAMLNLINQWLKARIKSPDGVFTKPSSGSPQGGIISPVLANIYLHYALDLWFEKKVKPRMRGSAMMIRYADDFVCAFQFANDAERFYKVLPKRLKKFNLDVAQDKTSLMRFSRFHVGRKRHFVFLGFEFYWGTDSNGKPRLRRRTAAKKQKATLSEYYRWIKARYSLKLKSWLPQLRRKLIGFRNYFGLPDNSRSLSTIYDYVLHSLYKWLNRRSGRRSYNWSNFKKMIGYFNIESIKVSKRNILVDWY</sequence>
<evidence type="ECO:0000313" key="5">
    <source>
        <dbReference type="EMBL" id="KAA1166633.1"/>
    </source>
</evidence>
<dbReference type="EMBL" id="SEUJ01000019">
    <property type="protein sequence ID" value="KAA1166840.1"/>
    <property type="molecule type" value="Genomic_DNA"/>
</dbReference>
<evidence type="ECO:0000313" key="4">
    <source>
        <dbReference type="EMBL" id="KAA1166411.1"/>
    </source>
</evidence>
<dbReference type="RefSeq" id="WP_149604809.1">
    <property type="nucleotide sequence ID" value="NZ_SEUJ01000019.1"/>
</dbReference>
<dbReference type="EMBL" id="SEUJ01000027">
    <property type="protein sequence ID" value="KAA1166633.1"/>
    <property type="molecule type" value="Genomic_DNA"/>
</dbReference>
<keyword evidence="5" id="KW-0695">RNA-directed DNA polymerase</keyword>
<protein>
    <submittedName>
        <fullName evidence="5">Group II intron reverse transcriptase/maturase</fullName>
        <ecNumber evidence="5">2.7.7.49</ecNumber>
    </submittedName>
</protein>
<evidence type="ECO:0000313" key="7">
    <source>
        <dbReference type="EMBL" id="KAA1166840.1"/>
    </source>
</evidence>
<dbReference type="EMBL" id="SEUJ01000020">
    <property type="protein sequence ID" value="KAA1166836.1"/>
    <property type="molecule type" value="Genomic_DNA"/>
</dbReference>
<keyword evidence="5" id="KW-0808">Transferase</keyword>
<dbReference type="InterPro" id="IPR030931">
    <property type="entry name" value="Group_II_RT_mat"/>
</dbReference>
<dbReference type="EC" id="2.7.7.49" evidence="5"/>
<dbReference type="EMBL" id="SEUJ01000035">
    <property type="protein sequence ID" value="KAA1166411.1"/>
    <property type="molecule type" value="Genomic_DNA"/>
</dbReference>
<dbReference type="InterPro" id="IPR051083">
    <property type="entry name" value="GrpII_Intron_Splice-Mob/Def"/>
</dbReference>
<dbReference type="GO" id="GO:0003964">
    <property type="term" value="F:RNA-directed DNA polymerase activity"/>
    <property type="evidence" value="ECO:0007669"/>
    <property type="project" value="UniProtKB-KW"/>
</dbReference>
<dbReference type="CDD" id="cd01651">
    <property type="entry name" value="RT_G2_intron"/>
    <property type="match status" value="1"/>
</dbReference>
<reference evidence="5 8" key="1">
    <citation type="submission" date="2019-01" db="EMBL/GenBank/DDBJ databases">
        <title>Genome sequences of marine Pseudoalteromonas species.</title>
        <authorList>
            <person name="Boraston A.B."/>
            <person name="Hehemann J.-H."/>
            <person name="Vickers C.J."/>
            <person name="Salama-Alber O."/>
            <person name="Abe K."/>
            <person name="Hettle A.J."/>
        </authorList>
    </citation>
    <scope>NUCLEOTIDE SEQUENCE [LARGE SCALE GENOMIC DNA]</scope>
    <source>
        <strain evidence="5 8">PS47</strain>
    </source>
</reference>
<name>A0ABQ6RNG4_9GAMM</name>
<comment type="similarity">
    <text evidence="1">Belongs to the bacterial reverse transcriptase family.</text>
</comment>
<comment type="caution">
    <text evidence="5">The sequence shown here is derived from an EMBL/GenBank/DDBJ whole genome shotgun (WGS) entry which is preliminary data.</text>
</comment>
<evidence type="ECO:0000313" key="6">
    <source>
        <dbReference type="EMBL" id="KAA1166836.1"/>
    </source>
</evidence>
<dbReference type="InterPro" id="IPR043502">
    <property type="entry name" value="DNA/RNA_pol_sf"/>
</dbReference>
<keyword evidence="8" id="KW-1185">Reference proteome</keyword>
<dbReference type="Pfam" id="PF00078">
    <property type="entry name" value="RVT_1"/>
    <property type="match status" value="1"/>
</dbReference>
<organism evidence="5 8">
    <name type="scientific">Pseudoalteromonas fuliginea</name>
    <dbReference type="NCBI Taxonomy" id="1872678"/>
    <lineage>
        <taxon>Bacteria</taxon>
        <taxon>Pseudomonadati</taxon>
        <taxon>Pseudomonadota</taxon>
        <taxon>Gammaproteobacteria</taxon>
        <taxon>Alteromonadales</taxon>
        <taxon>Pseudoalteromonadaceae</taxon>
        <taxon>Pseudoalteromonas</taxon>
    </lineage>
</organism>
<keyword evidence="5" id="KW-0548">Nucleotidyltransferase</keyword>
<dbReference type="PANTHER" id="PTHR34047:SF8">
    <property type="entry name" value="PROTEIN YKFC"/>
    <property type="match status" value="1"/>
</dbReference>